<evidence type="ECO:0000313" key="2">
    <source>
        <dbReference type="EMBL" id="MBF1307689.1"/>
    </source>
</evidence>
<dbReference type="RefSeq" id="WP_278478575.1">
    <property type="nucleotide sequence ID" value="NZ_JABZRE010000049.1"/>
</dbReference>
<evidence type="ECO:0000313" key="3">
    <source>
        <dbReference type="Proteomes" id="UP000758611"/>
    </source>
</evidence>
<reference evidence="2" key="1">
    <citation type="submission" date="2020-04" db="EMBL/GenBank/DDBJ databases">
        <title>Deep metagenomics examines the oral microbiome during advanced dental caries in children, revealing novel taxa and co-occurrences with host molecules.</title>
        <authorList>
            <person name="Baker J.L."/>
            <person name="Morton J.T."/>
            <person name="Dinis M."/>
            <person name="Alvarez R."/>
            <person name="Tran N.C."/>
            <person name="Knight R."/>
            <person name="Edlund A."/>
        </authorList>
    </citation>
    <scope>NUCLEOTIDE SEQUENCE</scope>
    <source>
        <strain evidence="2">JCVI_23_bin.11</strain>
    </source>
</reference>
<dbReference type="InterPro" id="IPR018873">
    <property type="entry name" value="KilA-N_DNA-bd_domain"/>
</dbReference>
<protein>
    <submittedName>
        <fullName evidence="2">ORF6N domain-containing protein</fullName>
    </submittedName>
</protein>
<dbReference type="Proteomes" id="UP000758611">
    <property type="component" value="Unassembled WGS sequence"/>
</dbReference>
<dbReference type="AlphaFoldDB" id="A0A930H5T7"/>
<evidence type="ECO:0000259" key="1">
    <source>
        <dbReference type="Pfam" id="PF10543"/>
    </source>
</evidence>
<name>A0A930H5T7_9FIRM</name>
<proteinExistence type="predicted"/>
<sequence>MTEEKNLTIVDNKEIQNMIYTFRGRQVMIDRDLAYLYNVETKVLNQAVKRNLNRFPEHFRFQLTEEEYENLRSQFVTSSEDNTPDKLQKISTKSNFKEILEAIKENVDEKSYSEEDIDKLNSLKIYFEENNSWENSPIDEYVVQKYLIPNLPEFMYYDDYYSLPSRVSLTKLEAQPQEPSKKQLKRYWN</sequence>
<accession>A0A930H5T7</accession>
<comment type="caution">
    <text evidence="2">The sequence shown here is derived from an EMBL/GenBank/DDBJ whole genome shotgun (WGS) entry which is preliminary data.</text>
</comment>
<organism evidence="2 3">
    <name type="scientific">Parvimonas micra</name>
    <dbReference type="NCBI Taxonomy" id="33033"/>
    <lineage>
        <taxon>Bacteria</taxon>
        <taxon>Bacillati</taxon>
        <taxon>Bacillota</taxon>
        <taxon>Tissierellia</taxon>
        <taxon>Tissierellales</taxon>
        <taxon>Peptoniphilaceae</taxon>
        <taxon>Parvimonas</taxon>
    </lineage>
</organism>
<feature type="domain" description="KilA-N DNA-binding" evidence="1">
    <location>
        <begin position="18"/>
        <end position="83"/>
    </location>
</feature>
<dbReference type="EMBL" id="JABZRE010000049">
    <property type="protein sequence ID" value="MBF1307689.1"/>
    <property type="molecule type" value="Genomic_DNA"/>
</dbReference>
<dbReference type="Pfam" id="PF10543">
    <property type="entry name" value="ORF6N"/>
    <property type="match status" value="1"/>
</dbReference>
<gene>
    <name evidence="2" type="ORF">HXM94_07940</name>
</gene>